<feature type="compositionally biased region" description="Low complexity" evidence="1">
    <location>
        <begin position="546"/>
        <end position="558"/>
    </location>
</feature>
<organism evidence="3 4">
    <name type="scientific">Polypedilum vanderplanki</name>
    <name type="common">Sleeping chironomid midge</name>
    <dbReference type="NCBI Taxonomy" id="319348"/>
    <lineage>
        <taxon>Eukaryota</taxon>
        <taxon>Metazoa</taxon>
        <taxon>Ecdysozoa</taxon>
        <taxon>Arthropoda</taxon>
        <taxon>Hexapoda</taxon>
        <taxon>Insecta</taxon>
        <taxon>Pterygota</taxon>
        <taxon>Neoptera</taxon>
        <taxon>Endopterygota</taxon>
        <taxon>Diptera</taxon>
        <taxon>Nematocera</taxon>
        <taxon>Chironomoidea</taxon>
        <taxon>Chironomidae</taxon>
        <taxon>Chironominae</taxon>
        <taxon>Polypedilum</taxon>
        <taxon>Polypedilum</taxon>
    </lineage>
</organism>
<dbReference type="InterPro" id="IPR001810">
    <property type="entry name" value="F-box_dom"/>
</dbReference>
<protein>
    <recommendedName>
        <fullName evidence="2">F-box domain-containing protein</fullName>
    </recommendedName>
</protein>
<keyword evidence="4" id="KW-1185">Reference proteome</keyword>
<name>A0A9J6BA07_POLVA</name>
<evidence type="ECO:0000259" key="2">
    <source>
        <dbReference type="PROSITE" id="PS50181"/>
    </source>
</evidence>
<dbReference type="InterPro" id="IPR036047">
    <property type="entry name" value="F-box-like_dom_sf"/>
</dbReference>
<proteinExistence type="predicted"/>
<feature type="compositionally biased region" description="Acidic residues" evidence="1">
    <location>
        <begin position="525"/>
        <end position="534"/>
    </location>
</feature>
<feature type="compositionally biased region" description="Acidic residues" evidence="1">
    <location>
        <begin position="500"/>
        <end position="517"/>
    </location>
</feature>
<dbReference type="AlphaFoldDB" id="A0A9J6BA07"/>
<dbReference type="PROSITE" id="PS50181">
    <property type="entry name" value="FBOX"/>
    <property type="match status" value="1"/>
</dbReference>
<gene>
    <name evidence="3" type="ORF">PVAND_014660</name>
</gene>
<comment type="caution">
    <text evidence="3">The sequence shown here is derived from an EMBL/GenBank/DDBJ whole genome shotgun (WGS) entry which is preliminary data.</text>
</comment>
<dbReference type="CDD" id="cd09917">
    <property type="entry name" value="F-box_SF"/>
    <property type="match status" value="1"/>
</dbReference>
<dbReference type="Pfam" id="PF12937">
    <property type="entry name" value="F-box-like"/>
    <property type="match status" value="1"/>
</dbReference>
<accession>A0A9J6BA07</accession>
<dbReference type="OrthoDB" id="10643605at2759"/>
<evidence type="ECO:0000313" key="4">
    <source>
        <dbReference type="Proteomes" id="UP001107558"/>
    </source>
</evidence>
<dbReference type="SUPFAM" id="SSF52047">
    <property type="entry name" value="RNI-like"/>
    <property type="match status" value="1"/>
</dbReference>
<evidence type="ECO:0000256" key="1">
    <source>
        <dbReference type="SAM" id="MobiDB-lite"/>
    </source>
</evidence>
<feature type="compositionally biased region" description="Polar residues" evidence="1">
    <location>
        <begin position="577"/>
        <end position="590"/>
    </location>
</feature>
<feature type="domain" description="F-box" evidence="2">
    <location>
        <begin position="4"/>
        <end position="51"/>
    </location>
</feature>
<dbReference type="SUPFAM" id="SSF81383">
    <property type="entry name" value="F-box domain"/>
    <property type="match status" value="1"/>
</dbReference>
<dbReference type="EMBL" id="JADBJN010000004">
    <property type="protein sequence ID" value="KAG5666644.1"/>
    <property type="molecule type" value="Genomic_DNA"/>
</dbReference>
<sequence>MRKLATIYDLPLEILFKIFHLLDKNSIENLSNVSQKFQTIIFTSKSLMSQFNLQIIDSNFNTIHQKSSKLPYHKISIFPQQYHEKFSINEFDSKLNKILDEHRDFIEEVQLFGTTAGLSTAILSDLKNLQKLVIDKIKKSGKEDHDYEDSVSLPNLKILEVKLVNSYLKCIKNHQVETLKVEDIQIDPTRVSRALNTFLRNCKHLKNFSLIGTAPNFEVKKFKFKLEKFSFKNLMMIPENMMDMPMMALLKSQQETVKDLTLTALVSNEMLTFAYNELNLETLTIDMEKIFANFKKLKIAENLKFLEIKSLPNNLSHAKALITASPNIGILKISSIFFENSADFLQHVAVTLKNLKDLSIFSLNSEIKNEYFFESVEILNIYEIKNSDHTKNLVKFVKACPKIKKLKISDWDGYNITPQNFLNLAENVEIIEICGNFVPNVLTAAMLRHYSNDLKLKILFLDVNFNDDVDGLINELEETKIQLICPDWIRLNSQEVKDDSDCEMYEESEELSLDNSDIDDKNDSENEEESFDENECYHDQETSEYDSNSSIESNDLSSQFDSDENSEIYSENKETQSIEIQNDLNSSETSIESLKKGEKVIKSSATPFHGLQILSIQSAAFFNSDACNSQKNETMGKESNFNEAFIDEEIITDSILDDTESDLSDQELTNDVEKKLLETEGKIFKRNREIDEESDFEIEKKRIKTL</sequence>
<evidence type="ECO:0000313" key="3">
    <source>
        <dbReference type="EMBL" id="KAG5666644.1"/>
    </source>
</evidence>
<dbReference type="Gene3D" id="1.20.1280.50">
    <property type="match status" value="1"/>
</dbReference>
<feature type="region of interest" description="Disordered" evidence="1">
    <location>
        <begin position="500"/>
        <end position="590"/>
    </location>
</feature>
<dbReference type="Proteomes" id="UP001107558">
    <property type="component" value="Chromosome 4"/>
</dbReference>
<reference evidence="3" key="1">
    <citation type="submission" date="2021-03" db="EMBL/GenBank/DDBJ databases">
        <title>Chromosome level genome of the anhydrobiotic midge Polypedilum vanderplanki.</title>
        <authorList>
            <person name="Yoshida Y."/>
            <person name="Kikawada T."/>
            <person name="Gusev O."/>
        </authorList>
    </citation>
    <scope>NUCLEOTIDE SEQUENCE</scope>
    <source>
        <strain evidence="3">NIAS01</strain>
        <tissue evidence="3">Whole body or cell culture</tissue>
    </source>
</reference>